<dbReference type="Pfam" id="PF01891">
    <property type="entry name" value="CbiM"/>
    <property type="match status" value="1"/>
</dbReference>
<dbReference type="OrthoDB" id="9809846at2"/>
<keyword evidence="5 7" id="KW-1133">Transmembrane helix</keyword>
<name>A0A5A8F644_9BACT</name>
<evidence type="ECO:0000256" key="2">
    <source>
        <dbReference type="ARBA" id="ARBA00022448"/>
    </source>
</evidence>
<feature type="transmembrane region" description="Helical" evidence="7">
    <location>
        <begin position="40"/>
        <end position="57"/>
    </location>
</feature>
<dbReference type="RefSeq" id="WP_149266172.1">
    <property type="nucleotide sequence ID" value="NZ_VFJB01000004.1"/>
</dbReference>
<dbReference type="EMBL" id="VFJB01000004">
    <property type="protein sequence ID" value="KAA0258620.1"/>
    <property type="molecule type" value="Genomic_DNA"/>
</dbReference>
<evidence type="ECO:0000256" key="4">
    <source>
        <dbReference type="ARBA" id="ARBA00022692"/>
    </source>
</evidence>
<comment type="caution">
    <text evidence="8">The sequence shown here is derived from an EMBL/GenBank/DDBJ whole genome shotgun (WGS) entry which is preliminary data.</text>
</comment>
<dbReference type="PANTHER" id="PTHR34229">
    <property type="entry name" value="METAL TRANSPORT PROTEIN HI_1621-RELATED"/>
    <property type="match status" value="1"/>
</dbReference>
<evidence type="ECO:0000313" key="8">
    <source>
        <dbReference type="EMBL" id="KAA0258620.1"/>
    </source>
</evidence>
<evidence type="ECO:0000256" key="3">
    <source>
        <dbReference type="ARBA" id="ARBA00022475"/>
    </source>
</evidence>
<evidence type="ECO:0000256" key="5">
    <source>
        <dbReference type="ARBA" id="ARBA00022989"/>
    </source>
</evidence>
<evidence type="ECO:0000256" key="7">
    <source>
        <dbReference type="SAM" id="Phobius"/>
    </source>
</evidence>
<dbReference type="NCBIfam" id="NF004905">
    <property type="entry name" value="PRK06265.1-5"/>
    <property type="match status" value="1"/>
</dbReference>
<dbReference type="InterPro" id="IPR002751">
    <property type="entry name" value="CbiM/NikMN"/>
</dbReference>
<dbReference type="PANTHER" id="PTHR34229:SF1">
    <property type="entry name" value="METAL TRANSPORT PROTEIN HI_1621-RELATED"/>
    <property type="match status" value="1"/>
</dbReference>
<dbReference type="GO" id="GO:0000041">
    <property type="term" value="P:transition metal ion transport"/>
    <property type="evidence" value="ECO:0007669"/>
    <property type="project" value="InterPro"/>
</dbReference>
<sequence>MHIADGILNVKVVIGADIVAAAPLIYSIYKLSYKELPKTALMSTLFFVASFIHVPFGPTSIHLILNGILGIILGIHSISAIFVALLLQFLLFGYGGLTTLGLNTLNMFAGAMVANYIYKGTKISAFLSGFLAVFISAIFLSLSLALSGKKFIEVAYASFFAHLPLMIIEGIVTMFIVEYLNKLWGEVK</sequence>
<keyword evidence="4 7" id="KW-0812">Transmembrane</keyword>
<evidence type="ECO:0000256" key="6">
    <source>
        <dbReference type="ARBA" id="ARBA00023136"/>
    </source>
</evidence>
<feature type="transmembrane region" description="Helical" evidence="7">
    <location>
        <begin position="6"/>
        <end position="28"/>
    </location>
</feature>
<dbReference type="Proteomes" id="UP000322876">
    <property type="component" value="Unassembled WGS sequence"/>
</dbReference>
<proteinExistence type="predicted"/>
<dbReference type="GO" id="GO:0005886">
    <property type="term" value="C:plasma membrane"/>
    <property type="evidence" value="ECO:0007669"/>
    <property type="project" value="UniProtKB-SubCell"/>
</dbReference>
<feature type="transmembrane region" description="Helical" evidence="7">
    <location>
        <begin position="63"/>
        <end position="87"/>
    </location>
</feature>
<evidence type="ECO:0000313" key="9">
    <source>
        <dbReference type="Proteomes" id="UP000322876"/>
    </source>
</evidence>
<keyword evidence="2" id="KW-0813">Transport</keyword>
<feature type="transmembrane region" description="Helical" evidence="7">
    <location>
        <begin position="123"/>
        <end position="142"/>
    </location>
</feature>
<reference evidence="8 9" key="1">
    <citation type="submission" date="2019-06" db="EMBL/GenBank/DDBJ databases">
        <title>Genomic insights into carbon and energy metabolism of Deferribacter autotrophicus revealed new metabolic traits in the phylum Deferribacteres.</title>
        <authorList>
            <person name="Slobodkin A.I."/>
            <person name="Slobodkina G.B."/>
            <person name="Allioux M."/>
            <person name="Alain K."/>
            <person name="Jebbar M."/>
            <person name="Shadrin V."/>
            <person name="Kublanov I.V."/>
            <person name="Toshchakov S.V."/>
            <person name="Bonch-Osmolovskaya E.A."/>
        </authorList>
    </citation>
    <scope>NUCLEOTIDE SEQUENCE [LARGE SCALE GENOMIC DNA]</scope>
    <source>
        <strain evidence="8 9">SL50</strain>
    </source>
</reference>
<dbReference type="AlphaFoldDB" id="A0A5A8F644"/>
<dbReference type="Gene3D" id="1.10.1760.20">
    <property type="match status" value="1"/>
</dbReference>
<feature type="transmembrane region" description="Helical" evidence="7">
    <location>
        <begin position="94"/>
        <end position="117"/>
    </location>
</feature>
<feature type="transmembrane region" description="Helical" evidence="7">
    <location>
        <begin position="154"/>
        <end position="177"/>
    </location>
</feature>
<keyword evidence="9" id="KW-1185">Reference proteome</keyword>
<gene>
    <name evidence="8" type="primary">cbiM</name>
    <name evidence="8" type="ORF">FHQ18_05530</name>
</gene>
<keyword evidence="3" id="KW-1003">Cell membrane</keyword>
<evidence type="ECO:0000256" key="1">
    <source>
        <dbReference type="ARBA" id="ARBA00004651"/>
    </source>
</evidence>
<keyword evidence="6 7" id="KW-0472">Membrane</keyword>
<organism evidence="8 9">
    <name type="scientific">Deferribacter autotrophicus</name>
    <dbReference type="NCBI Taxonomy" id="500465"/>
    <lineage>
        <taxon>Bacteria</taxon>
        <taxon>Pseudomonadati</taxon>
        <taxon>Deferribacterota</taxon>
        <taxon>Deferribacteres</taxon>
        <taxon>Deferribacterales</taxon>
        <taxon>Deferribacteraceae</taxon>
        <taxon>Deferribacter</taxon>
    </lineage>
</organism>
<protein>
    <submittedName>
        <fullName evidence="8">Cobalt transporter CbiM</fullName>
    </submittedName>
</protein>
<comment type="subcellular location">
    <subcellularLocation>
        <location evidence="1">Cell membrane</location>
        <topology evidence="1">Multi-pass membrane protein</topology>
    </subcellularLocation>
</comment>
<dbReference type="NCBIfam" id="NF004909">
    <property type="entry name" value="PRK06265.2-5"/>
    <property type="match status" value="1"/>
</dbReference>
<accession>A0A5A8F644</accession>